<dbReference type="GO" id="GO:0061630">
    <property type="term" value="F:ubiquitin protein ligase activity"/>
    <property type="evidence" value="ECO:0007669"/>
    <property type="project" value="UniProtKB-EC"/>
</dbReference>
<evidence type="ECO:0000313" key="9">
    <source>
        <dbReference type="EMBL" id="KAK4757730.1"/>
    </source>
</evidence>
<feature type="repeat" description="WD" evidence="6">
    <location>
        <begin position="940"/>
        <end position="974"/>
    </location>
</feature>
<accession>A0AAN7Q6L8</accession>
<dbReference type="EMBL" id="JAXIOK010000012">
    <property type="protein sequence ID" value="KAK4757730.1"/>
    <property type="molecule type" value="Genomic_DNA"/>
</dbReference>
<feature type="domain" description="U-box" evidence="8">
    <location>
        <begin position="34"/>
        <end position="109"/>
    </location>
</feature>
<dbReference type="PROSITE" id="PS51698">
    <property type="entry name" value="U_BOX"/>
    <property type="match status" value="1"/>
</dbReference>
<dbReference type="Gene3D" id="3.30.40.10">
    <property type="entry name" value="Zinc/RING finger domain, C3HC4 (zinc finger)"/>
    <property type="match status" value="1"/>
</dbReference>
<evidence type="ECO:0000256" key="6">
    <source>
        <dbReference type="PROSITE-ProRule" id="PRU00221"/>
    </source>
</evidence>
<dbReference type="Gene3D" id="1.25.10.10">
    <property type="entry name" value="Leucine-rich Repeat Variant"/>
    <property type="match status" value="1"/>
</dbReference>
<protein>
    <recommendedName>
        <fullName evidence="3">RING-type E3 ubiquitin transferase</fullName>
        <ecNumber evidence="3">2.3.2.27</ecNumber>
    </recommendedName>
</protein>
<dbReference type="SMART" id="SM00504">
    <property type="entry name" value="Ubox"/>
    <property type="match status" value="1"/>
</dbReference>
<comment type="caution">
    <text evidence="9">The sequence shown here is derived from an EMBL/GenBank/DDBJ whole genome shotgun (WGS) entry which is preliminary data.</text>
</comment>
<evidence type="ECO:0000313" key="10">
    <source>
        <dbReference type="Proteomes" id="UP001345219"/>
    </source>
</evidence>
<dbReference type="InterPro" id="IPR055566">
    <property type="entry name" value="ARM_LIN"/>
</dbReference>
<comment type="pathway">
    <text evidence="2">Protein modification; protein ubiquitination.</text>
</comment>
<evidence type="ECO:0000256" key="4">
    <source>
        <dbReference type="ARBA" id="ARBA00022679"/>
    </source>
</evidence>
<evidence type="ECO:0000256" key="7">
    <source>
        <dbReference type="SAM" id="MobiDB-lite"/>
    </source>
</evidence>
<dbReference type="SUPFAM" id="SSF48371">
    <property type="entry name" value="ARM repeat"/>
    <property type="match status" value="1"/>
</dbReference>
<dbReference type="PROSITE" id="PS50294">
    <property type="entry name" value="WD_REPEATS_REGION"/>
    <property type="match status" value="2"/>
</dbReference>
<reference evidence="9 10" key="1">
    <citation type="journal article" date="2023" name="Hortic Res">
        <title>Pangenome of water caltrop reveals structural variations and asymmetric subgenome divergence after allopolyploidization.</title>
        <authorList>
            <person name="Zhang X."/>
            <person name="Chen Y."/>
            <person name="Wang L."/>
            <person name="Yuan Y."/>
            <person name="Fang M."/>
            <person name="Shi L."/>
            <person name="Lu R."/>
            <person name="Comes H.P."/>
            <person name="Ma Y."/>
            <person name="Chen Y."/>
            <person name="Huang G."/>
            <person name="Zhou Y."/>
            <person name="Zheng Z."/>
            <person name="Qiu Y."/>
        </authorList>
    </citation>
    <scope>NUCLEOTIDE SEQUENCE [LARGE SCALE GENOMIC DNA]</scope>
    <source>
        <tissue evidence="9">Roots</tissue>
    </source>
</reference>
<evidence type="ECO:0000256" key="2">
    <source>
        <dbReference type="ARBA" id="ARBA00004906"/>
    </source>
</evidence>
<dbReference type="InterPro" id="IPR013083">
    <property type="entry name" value="Znf_RING/FYVE/PHD"/>
</dbReference>
<keyword evidence="5" id="KW-0833">Ubl conjugation pathway</keyword>
<feature type="repeat" description="WD" evidence="6">
    <location>
        <begin position="731"/>
        <end position="766"/>
    </location>
</feature>
<dbReference type="AlphaFoldDB" id="A0AAN7Q6L8"/>
<dbReference type="InterPro" id="IPR003613">
    <property type="entry name" value="Ubox_domain"/>
</dbReference>
<feature type="compositionally biased region" description="Polar residues" evidence="7">
    <location>
        <begin position="10"/>
        <end position="20"/>
    </location>
</feature>
<dbReference type="SUPFAM" id="SSF50978">
    <property type="entry name" value="WD40 repeat-like"/>
    <property type="match status" value="1"/>
</dbReference>
<dbReference type="InterPro" id="IPR056514">
    <property type="entry name" value="ARM_LIN_2nd"/>
</dbReference>
<evidence type="ECO:0000256" key="5">
    <source>
        <dbReference type="ARBA" id="ARBA00022786"/>
    </source>
</evidence>
<dbReference type="Pfam" id="PF00400">
    <property type="entry name" value="WD40"/>
    <property type="match status" value="1"/>
</dbReference>
<dbReference type="InterPro" id="IPR001680">
    <property type="entry name" value="WD40_rpt"/>
</dbReference>
<dbReference type="Gene3D" id="2.130.10.10">
    <property type="entry name" value="YVTN repeat-like/Quinoprotein amine dehydrogenase"/>
    <property type="match status" value="2"/>
</dbReference>
<dbReference type="CDD" id="cd16664">
    <property type="entry name" value="RING-Ubox_PUB"/>
    <property type="match status" value="1"/>
</dbReference>
<dbReference type="SUPFAM" id="SSF57850">
    <property type="entry name" value="RING/U-box"/>
    <property type="match status" value="1"/>
</dbReference>
<feature type="region of interest" description="Disordered" evidence="7">
    <location>
        <begin position="105"/>
        <end position="135"/>
    </location>
</feature>
<keyword evidence="6" id="KW-0853">WD repeat</keyword>
<dbReference type="Pfam" id="PF23654">
    <property type="entry name" value="ARM_LIN_2nd"/>
    <property type="match status" value="1"/>
</dbReference>
<dbReference type="Proteomes" id="UP001345219">
    <property type="component" value="Chromosome 15"/>
</dbReference>
<dbReference type="EC" id="2.3.2.27" evidence="3"/>
<dbReference type="InterPro" id="IPR015943">
    <property type="entry name" value="WD40/YVTN_repeat-like_dom_sf"/>
</dbReference>
<evidence type="ECO:0000256" key="1">
    <source>
        <dbReference type="ARBA" id="ARBA00000900"/>
    </source>
</evidence>
<dbReference type="Pfam" id="PF04564">
    <property type="entry name" value="U-box"/>
    <property type="match status" value="1"/>
</dbReference>
<dbReference type="InterPro" id="IPR036322">
    <property type="entry name" value="WD40_repeat_dom_sf"/>
</dbReference>
<evidence type="ECO:0000259" key="8">
    <source>
        <dbReference type="PROSITE" id="PS51698"/>
    </source>
</evidence>
<evidence type="ECO:0000256" key="3">
    <source>
        <dbReference type="ARBA" id="ARBA00012483"/>
    </source>
</evidence>
<dbReference type="GO" id="GO:0016567">
    <property type="term" value="P:protein ubiquitination"/>
    <property type="evidence" value="ECO:0007669"/>
    <property type="project" value="InterPro"/>
</dbReference>
<organism evidence="9 10">
    <name type="scientific">Trapa incisa</name>
    <dbReference type="NCBI Taxonomy" id="236973"/>
    <lineage>
        <taxon>Eukaryota</taxon>
        <taxon>Viridiplantae</taxon>
        <taxon>Streptophyta</taxon>
        <taxon>Embryophyta</taxon>
        <taxon>Tracheophyta</taxon>
        <taxon>Spermatophyta</taxon>
        <taxon>Magnoliopsida</taxon>
        <taxon>eudicotyledons</taxon>
        <taxon>Gunneridae</taxon>
        <taxon>Pentapetalae</taxon>
        <taxon>rosids</taxon>
        <taxon>malvids</taxon>
        <taxon>Myrtales</taxon>
        <taxon>Lythraceae</taxon>
        <taxon>Trapa</taxon>
    </lineage>
</organism>
<feature type="region of interest" description="Disordered" evidence="7">
    <location>
        <begin position="1"/>
        <end position="37"/>
    </location>
</feature>
<sequence length="974" mass="107880">MASAPRQRHPISSGNSSSSRTPDRAMPGHQGKSTPMKDFVCPITNQLFIGPVTLETGQTYERRAIMEWLERGNSTCPITRQPLRSTQLPRTNYVLKRLVSDWQEKNPKPLPRIPQEHEPSETYKTKPSTHLPSPSRPQLRHLVAELCTWEILQESEAAVLRIERLWREDADMEELEMMAVLTRLSAINRLTEILSNSVEVRVLRAALFLLCELGWRNEAVVSTLTQVEPDMDCVVALFKKGLAEAAVLIHLLRPSGLSLLEMGIVEPLLEVIAQRVDDGADRKRRIMCIEPKTASVLLLGRIMASCEEEGGAVSAVMSKVVGVRWKVVESVMASLQAEWIDERIAAVGILLRCIRQDGKCRNLIADKVDLAPVLESFVGADDAERLQIVRFLSELVKLSRRLFNEQILHIIKEEGAFSTMHTLLSYLQTAPLENRPVVACLLLQIDLLAEPRKMSIFREEAIDALISSLRNTDFPSVQIAAAEVVVSLQGRFSVSGKPLARALLLKSAGLEKKYRAIVRQEKLENVDFDESSQEEQKAADEWERRMAYALASHEFGLLFEALSDGMSSDHTELNSSCFLSATWLVHALAALPDTGVRGAARVCLLKQLVSIFKSAKDIEDRVLSMLALSSFIRDQEGLRDVRSFMKDVMKGLRELRKYSPLAVEMLKILSEGTGSSADLWNHRELVQVDCSSNGEVTSIICFKDKIFSGHSDGTIKVWTGRGSILHLVQEVREHVKAVTSLTILPSGERLCSGSLDRTTKVWSIRTESLHCVQVHDMKDQVHSLVVSNSIACFIPQGAGVKVHSWNGASKHLNPNKYVKCISLVQGKLYCGCHDNSIQEIDLATGTISTVQNGSRRLLAKSNPVHAMQLQDGLLYTAGSPIDGAAVKIWSASNYDLVASLPSTVEVRSITVSSELIYLGCKGGAVEVWCKDKHRRVQTLQLGTSAKVLTISVNSAEEIVVAGTSDGRIQAWGFS</sequence>
<dbReference type="PROSITE" id="PS50082">
    <property type="entry name" value="WD_REPEATS_2"/>
    <property type="match status" value="2"/>
</dbReference>
<comment type="catalytic activity">
    <reaction evidence="1">
        <text>S-ubiquitinyl-[E2 ubiquitin-conjugating enzyme]-L-cysteine + [acceptor protein]-L-lysine = [E2 ubiquitin-conjugating enzyme]-L-cysteine + N(6)-ubiquitinyl-[acceptor protein]-L-lysine.</text>
        <dbReference type="EC" id="2.3.2.27"/>
    </reaction>
</comment>
<dbReference type="InterPro" id="IPR052858">
    <property type="entry name" value="E3_ubiquitin-ligase_LIN"/>
</dbReference>
<gene>
    <name evidence="9" type="ORF">SAY87_019031</name>
</gene>
<dbReference type="InterPro" id="IPR016024">
    <property type="entry name" value="ARM-type_fold"/>
</dbReference>
<dbReference type="InterPro" id="IPR011989">
    <property type="entry name" value="ARM-like"/>
</dbReference>
<dbReference type="PANTHER" id="PTHR47446:SF2">
    <property type="entry name" value="RING-TYPE E3 UBIQUITIN TRANSFERASE"/>
    <property type="match status" value="1"/>
</dbReference>
<feature type="compositionally biased region" description="Basic and acidic residues" evidence="7">
    <location>
        <begin position="114"/>
        <end position="124"/>
    </location>
</feature>
<keyword evidence="10" id="KW-1185">Reference proteome</keyword>
<dbReference type="Pfam" id="PF23628">
    <property type="entry name" value="ARM_LIN_C"/>
    <property type="match status" value="1"/>
</dbReference>
<dbReference type="PANTHER" id="PTHR47446">
    <property type="entry name" value="RING-TYPE E3 UBIQUITIN TRANSFERASE"/>
    <property type="match status" value="1"/>
</dbReference>
<dbReference type="SMART" id="SM00320">
    <property type="entry name" value="WD40"/>
    <property type="match status" value="5"/>
</dbReference>
<dbReference type="InterPro" id="IPR045210">
    <property type="entry name" value="RING-Ubox_PUB"/>
</dbReference>
<name>A0AAN7Q6L8_9MYRT</name>
<proteinExistence type="predicted"/>
<keyword evidence="4" id="KW-0808">Transferase</keyword>